<evidence type="ECO:0000313" key="1">
    <source>
        <dbReference type="EMBL" id="GGG88151.1"/>
    </source>
</evidence>
<accession>A0A917MAI4</accession>
<evidence type="ECO:0000313" key="2">
    <source>
        <dbReference type="Proteomes" id="UP000647241"/>
    </source>
</evidence>
<sequence length="65" mass="7583">MEEAEFVHDVADDTSKQFTFCKRKKFVICTPSSHVLSLLAYGQKKKQSYSYTFSIMAYCIQYVKI</sequence>
<keyword evidence="2" id="KW-1185">Reference proteome</keyword>
<protein>
    <submittedName>
        <fullName evidence="1">Uncharacterized protein</fullName>
    </submittedName>
</protein>
<comment type="caution">
    <text evidence="1">The sequence shown here is derived from an EMBL/GenBank/DDBJ whole genome shotgun (WGS) entry which is preliminary data.</text>
</comment>
<dbReference type="EMBL" id="BMGT01000004">
    <property type="protein sequence ID" value="GGG88151.1"/>
    <property type="molecule type" value="Genomic_DNA"/>
</dbReference>
<reference evidence="1" key="1">
    <citation type="journal article" date="2014" name="Int. J. Syst. Evol. Microbiol.">
        <title>Complete genome sequence of Corynebacterium casei LMG S-19264T (=DSM 44701T), isolated from a smear-ripened cheese.</title>
        <authorList>
            <consortium name="US DOE Joint Genome Institute (JGI-PGF)"/>
            <person name="Walter F."/>
            <person name="Albersmeier A."/>
            <person name="Kalinowski J."/>
            <person name="Ruckert C."/>
        </authorList>
    </citation>
    <scope>NUCLEOTIDE SEQUENCE</scope>
    <source>
        <strain evidence="1">CGMCC 1.12997</strain>
    </source>
</reference>
<name>A0A917MAI4_9BACT</name>
<dbReference type="AlphaFoldDB" id="A0A917MAI4"/>
<gene>
    <name evidence="1" type="ORF">GCM10011585_35270</name>
</gene>
<organism evidence="1 2">
    <name type="scientific">Edaphobacter dinghuensis</name>
    <dbReference type="NCBI Taxonomy" id="1560005"/>
    <lineage>
        <taxon>Bacteria</taxon>
        <taxon>Pseudomonadati</taxon>
        <taxon>Acidobacteriota</taxon>
        <taxon>Terriglobia</taxon>
        <taxon>Terriglobales</taxon>
        <taxon>Acidobacteriaceae</taxon>
        <taxon>Edaphobacter</taxon>
    </lineage>
</organism>
<dbReference type="Proteomes" id="UP000647241">
    <property type="component" value="Unassembled WGS sequence"/>
</dbReference>
<proteinExistence type="predicted"/>
<reference evidence="1" key="2">
    <citation type="submission" date="2020-09" db="EMBL/GenBank/DDBJ databases">
        <authorList>
            <person name="Sun Q."/>
            <person name="Zhou Y."/>
        </authorList>
    </citation>
    <scope>NUCLEOTIDE SEQUENCE</scope>
    <source>
        <strain evidence="1">CGMCC 1.12997</strain>
    </source>
</reference>